<reference evidence="3" key="1">
    <citation type="journal article" date="2014" name="Science">
        <title>The coffee genome provides insight into the convergent evolution of caffeine biosynthesis.</title>
        <authorList>
            <person name="Denoeud F."/>
            <person name="Carretero-Paulet L."/>
            <person name="Dereeper A."/>
            <person name="Droc G."/>
            <person name="Guyot R."/>
            <person name="Pietrella M."/>
            <person name="Zheng C."/>
            <person name="Alberti A."/>
            <person name="Anthony F."/>
            <person name="Aprea G."/>
            <person name="Aury J.M."/>
            <person name="Bento P."/>
            <person name="Bernard M."/>
            <person name="Bocs S."/>
            <person name="Campa C."/>
            <person name="Cenci A."/>
            <person name="Combes M.C."/>
            <person name="Crouzillat D."/>
            <person name="Da Silva C."/>
            <person name="Daddiego L."/>
            <person name="De Bellis F."/>
            <person name="Dussert S."/>
            <person name="Garsmeur O."/>
            <person name="Gayraud T."/>
            <person name="Guignon V."/>
            <person name="Jahn K."/>
            <person name="Jamilloux V."/>
            <person name="Joet T."/>
            <person name="Labadie K."/>
            <person name="Lan T."/>
            <person name="Leclercq J."/>
            <person name="Lepelley M."/>
            <person name="Leroy T."/>
            <person name="Li L.T."/>
            <person name="Librado P."/>
            <person name="Lopez L."/>
            <person name="Munoz A."/>
            <person name="Noel B."/>
            <person name="Pallavicini A."/>
            <person name="Perrotta G."/>
            <person name="Poncet V."/>
            <person name="Pot D."/>
            <person name="Priyono X."/>
            <person name="Rigoreau M."/>
            <person name="Rouard M."/>
            <person name="Rozas J."/>
            <person name="Tranchant-Dubreuil C."/>
            <person name="VanBuren R."/>
            <person name="Zhang Q."/>
            <person name="Andrade A.C."/>
            <person name="Argout X."/>
            <person name="Bertrand B."/>
            <person name="de Kochko A."/>
            <person name="Graziosi G."/>
            <person name="Henry R.J."/>
            <person name="Jayarama X."/>
            <person name="Ming R."/>
            <person name="Nagai C."/>
            <person name="Rounsley S."/>
            <person name="Sankoff D."/>
            <person name="Giuliano G."/>
            <person name="Albert V.A."/>
            <person name="Wincker P."/>
            <person name="Lashermes P."/>
        </authorList>
    </citation>
    <scope>NUCLEOTIDE SEQUENCE [LARGE SCALE GENOMIC DNA]</scope>
    <source>
        <strain evidence="3">cv. DH200-94</strain>
    </source>
</reference>
<dbReference type="InParanoid" id="A0A068TLU5"/>
<accession>A0A068TLU5</accession>
<evidence type="ECO:0000256" key="1">
    <source>
        <dbReference type="SAM" id="MobiDB-lite"/>
    </source>
</evidence>
<evidence type="ECO:0000313" key="3">
    <source>
        <dbReference type="Proteomes" id="UP000295252"/>
    </source>
</evidence>
<dbReference type="EMBL" id="HG739085">
    <property type="protein sequence ID" value="CDO96952.1"/>
    <property type="molecule type" value="Genomic_DNA"/>
</dbReference>
<dbReference type="Proteomes" id="UP000295252">
    <property type="component" value="Chromosome IV"/>
</dbReference>
<proteinExistence type="predicted"/>
<evidence type="ECO:0000313" key="2">
    <source>
        <dbReference type="EMBL" id="CDO96952.1"/>
    </source>
</evidence>
<dbReference type="Gramene" id="CDO96952">
    <property type="protein sequence ID" value="CDO96952"/>
    <property type="gene ID" value="GSCOC_T00014149001"/>
</dbReference>
<name>A0A068TLU5_COFCA</name>
<sequence>MLHKNNYYWSYKPTIKKSRLKLQQNNQQQDHGSHSPGRAPFRVPIVLHPPMPIPRRSTPKEALRAVYAGQKPHEEYQDHRHGKHYPSQVYFSGLYH</sequence>
<protein>
    <submittedName>
        <fullName evidence="2">Uncharacterized protein</fullName>
    </submittedName>
</protein>
<feature type="region of interest" description="Disordered" evidence="1">
    <location>
        <begin position="18"/>
        <end position="44"/>
    </location>
</feature>
<feature type="compositionally biased region" description="Polar residues" evidence="1">
    <location>
        <begin position="21"/>
        <end position="30"/>
    </location>
</feature>
<organism evidence="2 3">
    <name type="scientific">Coffea canephora</name>
    <name type="common">Robusta coffee</name>
    <dbReference type="NCBI Taxonomy" id="49390"/>
    <lineage>
        <taxon>Eukaryota</taxon>
        <taxon>Viridiplantae</taxon>
        <taxon>Streptophyta</taxon>
        <taxon>Embryophyta</taxon>
        <taxon>Tracheophyta</taxon>
        <taxon>Spermatophyta</taxon>
        <taxon>Magnoliopsida</taxon>
        <taxon>eudicotyledons</taxon>
        <taxon>Gunneridae</taxon>
        <taxon>Pentapetalae</taxon>
        <taxon>asterids</taxon>
        <taxon>lamiids</taxon>
        <taxon>Gentianales</taxon>
        <taxon>Rubiaceae</taxon>
        <taxon>Ixoroideae</taxon>
        <taxon>Gardenieae complex</taxon>
        <taxon>Bertiereae - Coffeeae clade</taxon>
        <taxon>Coffeeae</taxon>
        <taxon>Coffea</taxon>
    </lineage>
</organism>
<keyword evidence="3" id="KW-1185">Reference proteome</keyword>
<gene>
    <name evidence="2" type="ORF">GSCOC_T00014149001</name>
</gene>
<dbReference type="AlphaFoldDB" id="A0A068TLU5"/>